<keyword evidence="2 3" id="KW-0732">Signal</keyword>
<dbReference type="InterPro" id="IPR042357">
    <property type="entry name" value="WFDC1"/>
</dbReference>
<dbReference type="GO" id="GO:0005615">
    <property type="term" value="C:extracellular space"/>
    <property type="evidence" value="ECO:0007669"/>
    <property type="project" value="TreeGrafter"/>
</dbReference>
<protein>
    <submittedName>
        <fullName evidence="5">WAP four-disulfide core domain protein 1</fullName>
    </submittedName>
</protein>
<evidence type="ECO:0000313" key="5">
    <source>
        <dbReference type="EMBL" id="JAP84482.1"/>
    </source>
</evidence>
<reference evidence="5" key="1">
    <citation type="journal article" date="2016" name="Ticks Tick Borne Dis.">
        <title>De novo assembly and annotation of the salivary gland transcriptome of Rhipicephalus appendiculatus male and female ticks during blood feeding.</title>
        <authorList>
            <person name="de Castro M.H."/>
            <person name="de Klerk D."/>
            <person name="Pienaar R."/>
            <person name="Latif A.A."/>
            <person name="Rees D.J."/>
            <person name="Mans B.J."/>
        </authorList>
    </citation>
    <scope>NUCLEOTIDE SEQUENCE</scope>
    <source>
        <tissue evidence="5">Salivary glands</tissue>
    </source>
</reference>
<dbReference type="Pfam" id="PF00095">
    <property type="entry name" value="WAP"/>
    <property type="match status" value="1"/>
</dbReference>
<dbReference type="GO" id="GO:0030414">
    <property type="term" value="F:peptidase inhibitor activity"/>
    <property type="evidence" value="ECO:0007669"/>
    <property type="project" value="InterPro"/>
</dbReference>
<evidence type="ECO:0000259" key="4">
    <source>
        <dbReference type="PROSITE" id="PS51390"/>
    </source>
</evidence>
<evidence type="ECO:0000256" key="3">
    <source>
        <dbReference type="SAM" id="SignalP"/>
    </source>
</evidence>
<dbReference type="Gene3D" id="4.10.75.10">
    <property type="entry name" value="Elafin-like"/>
    <property type="match status" value="1"/>
</dbReference>
<feature type="signal peptide" evidence="3">
    <location>
        <begin position="1"/>
        <end position="27"/>
    </location>
</feature>
<feature type="domain" description="WAP" evidence="4">
    <location>
        <begin position="53"/>
        <end position="103"/>
    </location>
</feature>
<name>A0A131Z112_RHIAP</name>
<evidence type="ECO:0000256" key="2">
    <source>
        <dbReference type="ARBA" id="ARBA00022729"/>
    </source>
</evidence>
<evidence type="ECO:0000256" key="1">
    <source>
        <dbReference type="ARBA" id="ARBA00002878"/>
    </source>
</evidence>
<dbReference type="EMBL" id="GEDV01004075">
    <property type="protein sequence ID" value="JAP84482.1"/>
    <property type="molecule type" value="Transcribed_RNA"/>
</dbReference>
<dbReference type="InterPro" id="IPR036645">
    <property type="entry name" value="Elafin-like_sf"/>
</dbReference>
<dbReference type="PANTHER" id="PTHR14308">
    <property type="entry name" value="WAP FOUR-DISULFIDE CORE DOMAIN PROTEIN 1"/>
    <property type="match status" value="1"/>
</dbReference>
<dbReference type="PROSITE" id="PS51390">
    <property type="entry name" value="WAP"/>
    <property type="match status" value="1"/>
</dbReference>
<sequence>MARRSSRALLVAAVSFVVCYWRHPSNAAATPDKDLRPLTQSELSKLLADLLALNPDTADCPAPRVPVPRTRCRAHPCSSDDDCRWNSHRCCFNGCVFTCLPKLAPPPVIDWTKEARPSNTSKALKHFTGIVCSTAPVYAPAAPLQCPEGMVCVTKDVGDPLTGQPSMGECIVDPHAMTTLPSGDGSQSQLESLGSETVFLPGGCILTKEQYKSMEEFKQKPYITGCTCKQGSVECKISTEKSFDRKRPKKR</sequence>
<organism evidence="5">
    <name type="scientific">Rhipicephalus appendiculatus</name>
    <name type="common">Brown ear tick</name>
    <dbReference type="NCBI Taxonomy" id="34631"/>
    <lineage>
        <taxon>Eukaryota</taxon>
        <taxon>Metazoa</taxon>
        <taxon>Ecdysozoa</taxon>
        <taxon>Arthropoda</taxon>
        <taxon>Chelicerata</taxon>
        <taxon>Arachnida</taxon>
        <taxon>Acari</taxon>
        <taxon>Parasitiformes</taxon>
        <taxon>Ixodida</taxon>
        <taxon>Ixodoidea</taxon>
        <taxon>Ixodidae</taxon>
        <taxon>Rhipicephalinae</taxon>
        <taxon>Rhipicephalus</taxon>
        <taxon>Rhipicephalus</taxon>
    </lineage>
</organism>
<dbReference type="PANTHER" id="PTHR14308:SF0">
    <property type="entry name" value="WAP FOUR-DISULFIDE CORE DOMAIN PROTEIN 1"/>
    <property type="match status" value="1"/>
</dbReference>
<dbReference type="GO" id="GO:0001558">
    <property type="term" value="P:regulation of cell growth"/>
    <property type="evidence" value="ECO:0007669"/>
    <property type="project" value="TreeGrafter"/>
</dbReference>
<accession>A0A131Z112</accession>
<feature type="chain" id="PRO_5007286382" evidence="3">
    <location>
        <begin position="28"/>
        <end position="251"/>
    </location>
</feature>
<dbReference type="AlphaFoldDB" id="A0A131Z112"/>
<proteinExistence type="predicted"/>
<dbReference type="InterPro" id="IPR008197">
    <property type="entry name" value="WAP_dom"/>
</dbReference>
<comment type="function">
    <text evidence="1">Has antibacterial activity.</text>
</comment>